<gene>
    <name evidence="1" type="ORF">C4B59_15630</name>
</gene>
<reference evidence="1" key="1">
    <citation type="submission" date="2018-01" db="EMBL/GenBank/DDBJ databases">
        <authorList>
            <person name="Krukenberg V."/>
        </authorList>
    </citation>
    <scope>NUCLEOTIDE SEQUENCE</scope>
    <source>
        <strain evidence="1">E20ANME2</strain>
    </source>
</reference>
<sequence>MAKRGHLHLLSATYIEDVPYGDRHIDIRYSITNHEYIGYYQRSRDITVDEPKEIINFIATLSDRSQLAQARSLGDSSNFTRIENFTPQVLPVIAVAMAVVDIASVT</sequence>
<comment type="caution">
    <text evidence="1">The sequence shown here is derived from an EMBL/GenBank/DDBJ whole genome shotgun (WGS) entry which is preliminary data.</text>
</comment>
<accession>A0AC61KYT8</accession>
<evidence type="ECO:0000313" key="2">
    <source>
        <dbReference type="Proteomes" id="UP000248329"/>
    </source>
</evidence>
<protein>
    <submittedName>
        <fullName evidence="1">Uncharacterized protein</fullName>
    </submittedName>
</protein>
<dbReference type="EMBL" id="PQXF01000066">
    <property type="protein sequence ID" value="PXF57229.1"/>
    <property type="molecule type" value="Genomic_DNA"/>
</dbReference>
<evidence type="ECO:0000313" key="1">
    <source>
        <dbReference type="EMBL" id="PXF57229.1"/>
    </source>
</evidence>
<organism evidence="1 2">
    <name type="scientific">Candidatus Methanogaster sp</name>
    <dbReference type="NCBI Taxonomy" id="3386292"/>
    <lineage>
        <taxon>Archaea</taxon>
        <taxon>Methanobacteriati</taxon>
        <taxon>Methanobacteriota</taxon>
        <taxon>Stenosarchaea group</taxon>
        <taxon>Methanomicrobia</taxon>
        <taxon>Methanosarcinales</taxon>
        <taxon>ANME-2 cluster</taxon>
        <taxon>Candidatus Methanogasteraceae</taxon>
        <taxon>Candidatus Methanogaster</taxon>
    </lineage>
</organism>
<dbReference type="Proteomes" id="UP000248329">
    <property type="component" value="Unassembled WGS sequence"/>
</dbReference>
<name>A0AC61KYT8_9EURY</name>
<proteinExistence type="predicted"/>